<dbReference type="SUPFAM" id="SSF52091">
    <property type="entry name" value="SpoIIaa-like"/>
    <property type="match status" value="1"/>
</dbReference>
<dbReference type="PROSITE" id="PS50801">
    <property type="entry name" value="STAS"/>
    <property type="match status" value="1"/>
</dbReference>
<dbReference type="InterPro" id="IPR036513">
    <property type="entry name" value="STAS_dom_sf"/>
</dbReference>
<keyword evidence="4" id="KW-1185">Reference proteome</keyword>
<dbReference type="RefSeq" id="WP_378044252.1">
    <property type="nucleotide sequence ID" value="NZ_JBHSXE010000001.1"/>
</dbReference>
<dbReference type="CDD" id="cd07043">
    <property type="entry name" value="STAS_anti-anti-sigma_factors"/>
    <property type="match status" value="1"/>
</dbReference>
<dbReference type="Gene3D" id="3.30.750.24">
    <property type="entry name" value="STAS domain"/>
    <property type="match status" value="1"/>
</dbReference>
<evidence type="ECO:0000256" key="1">
    <source>
        <dbReference type="SAM" id="MobiDB-lite"/>
    </source>
</evidence>
<reference evidence="4" key="1">
    <citation type="journal article" date="2019" name="Int. J. Syst. Evol. Microbiol.">
        <title>The Global Catalogue of Microorganisms (GCM) 10K type strain sequencing project: providing services to taxonomists for standard genome sequencing and annotation.</title>
        <authorList>
            <consortium name="The Broad Institute Genomics Platform"/>
            <consortium name="The Broad Institute Genome Sequencing Center for Infectious Disease"/>
            <person name="Wu L."/>
            <person name="Ma J."/>
        </authorList>
    </citation>
    <scope>NUCLEOTIDE SEQUENCE [LARGE SCALE GENOMIC DNA]</scope>
    <source>
        <strain evidence="4">JCM 3369</strain>
    </source>
</reference>
<sequence>MYAHSAGRRPAPGPGSQRSGAPARPGRPSLETRSRAHGPATVLALAGDLVADTVVTAEARILTTVVLSPRPLRLVLDLSGVGAVDSQGAALLAKTRFAVRAARGTLHLVAPYGSPARRVLNRHLLKSAVQRVEDLDTEFGIAPAGS</sequence>
<dbReference type="InterPro" id="IPR002645">
    <property type="entry name" value="STAS_dom"/>
</dbReference>
<comment type="caution">
    <text evidence="3">The sequence shown here is derived from an EMBL/GenBank/DDBJ whole genome shotgun (WGS) entry which is preliminary data.</text>
</comment>
<feature type="region of interest" description="Disordered" evidence="1">
    <location>
        <begin position="1"/>
        <end position="36"/>
    </location>
</feature>
<evidence type="ECO:0000313" key="4">
    <source>
        <dbReference type="Proteomes" id="UP001596380"/>
    </source>
</evidence>
<dbReference type="Proteomes" id="UP001596380">
    <property type="component" value="Unassembled WGS sequence"/>
</dbReference>
<protein>
    <submittedName>
        <fullName evidence="3">STAS domain-containing protein</fullName>
    </submittedName>
</protein>
<organism evidence="3 4">
    <name type="scientific">Actinomadura yumaensis</name>
    <dbReference type="NCBI Taxonomy" id="111807"/>
    <lineage>
        <taxon>Bacteria</taxon>
        <taxon>Bacillati</taxon>
        <taxon>Actinomycetota</taxon>
        <taxon>Actinomycetes</taxon>
        <taxon>Streptosporangiales</taxon>
        <taxon>Thermomonosporaceae</taxon>
        <taxon>Actinomadura</taxon>
    </lineage>
</organism>
<evidence type="ECO:0000259" key="2">
    <source>
        <dbReference type="PROSITE" id="PS50801"/>
    </source>
</evidence>
<feature type="domain" description="STAS" evidence="2">
    <location>
        <begin position="30"/>
        <end position="122"/>
    </location>
</feature>
<gene>
    <name evidence="3" type="ORF">ACFQKB_43760</name>
</gene>
<name>A0ABW2CY08_9ACTN</name>
<evidence type="ECO:0000313" key="3">
    <source>
        <dbReference type="EMBL" id="MFC6886743.1"/>
    </source>
</evidence>
<proteinExistence type="predicted"/>
<dbReference type="EMBL" id="JBHSXS010000058">
    <property type="protein sequence ID" value="MFC6886743.1"/>
    <property type="molecule type" value="Genomic_DNA"/>
</dbReference>
<accession>A0ABW2CY08</accession>
<dbReference type="Pfam" id="PF01740">
    <property type="entry name" value="STAS"/>
    <property type="match status" value="1"/>
</dbReference>